<dbReference type="RefSeq" id="WP_012728969.1">
    <property type="nucleotide sequence ID" value="NC_012691.1"/>
</dbReference>
<proteinExistence type="predicted"/>
<reference evidence="2 3" key="2">
    <citation type="journal article" date="2011" name="Stand. Genomic Sci.">
        <title>Complete genome sequence of Tolumonas auensis type strain (TA 4).</title>
        <authorList>
            <person name="Chertkov O."/>
            <person name="Copeland A."/>
            <person name="Lucas S."/>
            <person name="Lapidus A."/>
            <person name="Berry K.W."/>
            <person name="Detter J.C."/>
            <person name="Del Rio T.G."/>
            <person name="Hammon N."/>
            <person name="Dalin E."/>
            <person name="Tice H."/>
            <person name="Pitluck S."/>
            <person name="Richardson P."/>
            <person name="Bruce D."/>
            <person name="Goodwin L."/>
            <person name="Han C."/>
            <person name="Tapia R."/>
            <person name="Saunders E."/>
            <person name="Schmutz J."/>
            <person name="Brettin T."/>
            <person name="Larimer F."/>
            <person name="Land M."/>
            <person name="Hauser L."/>
            <person name="Spring S."/>
            <person name="Rohde M."/>
            <person name="Kyrpides N.C."/>
            <person name="Ivanova N."/>
            <person name="Goker M."/>
            <person name="Beller H.R."/>
            <person name="Klenk H.P."/>
            <person name="Woyke T."/>
        </authorList>
    </citation>
    <scope>NUCLEOTIDE SEQUENCE [LARGE SCALE GENOMIC DNA]</scope>
    <source>
        <strain evidence="3">DSM 9187 / TA4</strain>
    </source>
</reference>
<dbReference type="NCBIfam" id="TIGR01635">
    <property type="entry name" value="tail_comp_S"/>
    <property type="match status" value="1"/>
</dbReference>
<accession>C4LBD5</accession>
<dbReference type="eggNOG" id="COG5005">
    <property type="taxonomic scope" value="Bacteria"/>
</dbReference>
<dbReference type="KEGG" id="tau:Tola_0742"/>
<dbReference type="HOGENOM" id="CLU_117141_2_1_6"/>
<keyword evidence="3" id="KW-1185">Reference proteome</keyword>
<evidence type="ECO:0000313" key="3">
    <source>
        <dbReference type="Proteomes" id="UP000009073"/>
    </source>
</evidence>
<protein>
    <submittedName>
        <fullName evidence="2">Phage virion morphogenesis protein</fullName>
    </submittedName>
</protein>
<organism evidence="2 3">
    <name type="scientific">Tolumonas auensis (strain DSM 9187 / NBRC 110442 / TA 4)</name>
    <dbReference type="NCBI Taxonomy" id="595494"/>
    <lineage>
        <taxon>Bacteria</taxon>
        <taxon>Pseudomonadati</taxon>
        <taxon>Pseudomonadota</taxon>
        <taxon>Gammaproteobacteria</taxon>
        <taxon>Aeromonadales</taxon>
        <taxon>Aeromonadaceae</taxon>
        <taxon>Tolumonas</taxon>
    </lineage>
</organism>
<dbReference type="InterPro" id="IPR006522">
    <property type="entry name" value="Phage_virion_morphogenesis"/>
</dbReference>
<dbReference type="Proteomes" id="UP000009073">
    <property type="component" value="Chromosome"/>
</dbReference>
<dbReference type="STRING" id="595494.Tola_0742"/>
<dbReference type="Pfam" id="PF05069">
    <property type="entry name" value="Phage_tail_S"/>
    <property type="match status" value="1"/>
</dbReference>
<dbReference type="OrthoDB" id="2081253at2"/>
<evidence type="ECO:0000313" key="2">
    <source>
        <dbReference type="EMBL" id="ACQ92370.1"/>
    </source>
</evidence>
<gene>
    <name evidence="2" type="ordered locus">Tola_0742</name>
</gene>
<evidence type="ECO:0000256" key="1">
    <source>
        <dbReference type="SAM" id="MobiDB-lite"/>
    </source>
</evidence>
<sequence>MAGSFVVITHQGIKDAYSILQNLYEKTGDLSEPLADVGEHLLLTHRDRWSDQQSPDGAAWAPLSPGYQSRKQRHADEILRLNDDLRDTLNYHADPLALYFGTPLEYGAAHQFGRDDINLPARPYLGLSDQDSEDVLSIISGYLA</sequence>
<dbReference type="AlphaFoldDB" id="C4LBD5"/>
<dbReference type="EMBL" id="CP001616">
    <property type="protein sequence ID" value="ACQ92370.1"/>
    <property type="molecule type" value="Genomic_DNA"/>
</dbReference>
<feature type="region of interest" description="Disordered" evidence="1">
    <location>
        <begin position="49"/>
        <end position="68"/>
    </location>
</feature>
<reference evidence="3" key="1">
    <citation type="submission" date="2009-05" db="EMBL/GenBank/DDBJ databases">
        <title>Complete sequence of Tolumonas auensis DSM 9187.</title>
        <authorList>
            <consortium name="US DOE Joint Genome Institute"/>
            <person name="Lucas S."/>
            <person name="Copeland A."/>
            <person name="Lapidus A."/>
            <person name="Glavina del Rio T."/>
            <person name="Tice H."/>
            <person name="Bruce D."/>
            <person name="Goodwin L."/>
            <person name="Pitluck S."/>
            <person name="Chertkov O."/>
            <person name="Brettin T."/>
            <person name="Detter J.C."/>
            <person name="Han C."/>
            <person name="Larimer F."/>
            <person name="Land M."/>
            <person name="Hauser L."/>
            <person name="Kyrpides N."/>
            <person name="Mikhailova N."/>
            <person name="Spring S."/>
            <person name="Beller H."/>
        </authorList>
    </citation>
    <scope>NUCLEOTIDE SEQUENCE [LARGE SCALE GENOMIC DNA]</scope>
    <source>
        <strain evidence="3">DSM 9187 / TA4</strain>
    </source>
</reference>
<name>C4LBD5_TOLAT</name>